<feature type="transmembrane region" description="Helical" evidence="7">
    <location>
        <begin position="12"/>
        <end position="34"/>
    </location>
</feature>
<evidence type="ECO:0000256" key="7">
    <source>
        <dbReference type="SAM" id="Phobius"/>
    </source>
</evidence>
<protein>
    <recommendedName>
        <fullName evidence="8">MotA/TolQ/ExbB proton channel domain-containing protein</fullName>
    </recommendedName>
</protein>
<dbReference type="Proteomes" id="UP000006860">
    <property type="component" value="Chromosome"/>
</dbReference>
<evidence type="ECO:0000313" key="10">
    <source>
        <dbReference type="Proteomes" id="UP000006860"/>
    </source>
</evidence>
<keyword evidence="4 7" id="KW-1133">Transmembrane helix</keyword>
<evidence type="ECO:0000256" key="1">
    <source>
        <dbReference type="ARBA" id="ARBA00004651"/>
    </source>
</evidence>
<comment type="similarity">
    <text evidence="6">Belongs to the exbB/tolQ family.</text>
</comment>
<dbReference type="RefSeq" id="WP_013628542.1">
    <property type="nucleotide sequence ID" value="NC_015174.1"/>
</dbReference>
<keyword evidence="3 7" id="KW-0812">Transmembrane</keyword>
<dbReference type="GO" id="GO:0005886">
    <property type="term" value="C:plasma membrane"/>
    <property type="evidence" value="ECO:0007669"/>
    <property type="project" value="UniProtKB-SubCell"/>
</dbReference>
<evidence type="ECO:0000256" key="6">
    <source>
        <dbReference type="RuleBase" id="RU004057"/>
    </source>
</evidence>
<keyword evidence="2" id="KW-1003">Cell membrane</keyword>
<accession>F0SKW5</accession>
<dbReference type="Pfam" id="PF01618">
    <property type="entry name" value="MotA_ExbB"/>
    <property type="match status" value="1"/>
</dbReference>
<keyword evidence="5 7" id="KW-0472">Membrane</keyword>
<comment type="subcellular location">
    <subcellularLocation>
        <location evidence="1">Cell membrane</location>
        <topology evidence="1">Multi-pass membrane protein</topology>
    </subcellularLocation>
    <subcellularLocation>
        <location evidence="6">Membrane</location>
        <topology evidence="6">Multi-pass membrane protein</topology>
    </subcellularLocation>
</comment>
<evidence type="ECO:0000256" key="5">
    <source>
        <dbReference type="ARBA" id="ARBA00023136"/>
    </source>
</evidence>
<reference evidence="10" key="1">
    <citation type="submission" date="2011-02" db="EMBL/GenBank/DDBJ databases">
        <title>The complete genome of Planctomyces brasiliensis DSM 5305.</title>
        <authorList>
            <person name="Lucas S."/>
            <person name="Copeland A."/>
            <person name="Lapidus A."/>
            <person name="Bruce D."/>
            <person name="Goodwin L."/>
            <person name="Pitluck S."/>
            <person name="Kyrpides N."/>
            <person name="Mavromatis K."/>
            <person name="Pagani I."/>
            <person name="Ivanova N."/>
            <person name="Ovchinnikova G."/>
            <person name="Lu M."/>
            <person name="Detter J.C."/>
            <person name="Han C."/>
            <person name="Land M."/>
            <person name="Hauser L."/>
            <person name="Markowitz V."/>
            <person name="Cheng J.-F."/>
            <person name="Hugenholtz P."/>
            <person name="Woyke T."/>
            <person name="Wu D."/>
            <person name="Tindall B."/>
            <person name="Pomrenke H.G."/>
            <person name="Brambilla E."/>
            <person name="Klenk H.-P."/>
            <person name="Eisen J.A."/>
        </authorList>
    </citation>
    <scope>NUCLEOTIDE SEQUENCE [LARGE SCALE GENOMIC DNA]</scope>
    <source>
        <strain evidence="10">ATCC 49424 / DSM 5305 / JCM 21570 / NBRC 103401 / IFAM 1448</strain>
    </source>
</reference>
<keyword evidence="6" id="KW-0813">Transport</keyword>
<gene>
    <name evidence="9" type="ordered locus">Plabr_2216</name>
</gene>
<dbReference type="AlphaFoldDB" id="F0SKW5"/>
<evidence type="ECO:0000256" key="4">
    <source>
        <dbReference type="ARBA" id="ARBA00022989"/>
    </source>
</evidence>
<dbReference type="EMBL" id="CP002546">
    <property type="protein sequence ID" value="ADY59818.1"/>
    <property type="molecule type" value="Genomic_DNA"/>
</dbReference>
<dbReference type="STRING" id="756272.Plabr_2216"/>
<feature type="transmembrane region" description="Helical" evidence="7">
    <location>
        <begin position="123"/>
        <end position="140"/>
    </location>
</feature>
<dbReference type="eggNOG" id="COG0811">
    <property type="taxonomic scope" value="Bacteria"/>
</dbReference>
<keyword evidence="6" id="KW-0653">Protein transport</keyword>
<evidence type="ECO:0000256" key="2">
    <source>
        <dbReference type="ARBA" id="ARBA00022475"/>
    </source>
</evidence>
<dbReference type="KEGG" id="pbs:Plabr_2216"/>
<evidence type="ECO:0000259" key="8">
    <source>
        <dbReference type="Pfam" id="PF01618"/>
    </source>
</evidence>
<dbReference type="HOGENOM" id="CLU_1276821_0_0_0"/>
<proteinExistence type="inferred from homology"/>
<dbReference type="GO" id="GO:0015031">
    <property type="term" value="P:protein transport"/>
    <property type="evidence" value="ECO:0007669"/>
    <property type="project" value="UniProtKB-KW"/>
</dbReference>
<feature type="transmembrane region" description="Helical" evidence="7">
    <location>
        <begin position="160"/>
        <end position="181"/>
    </location>
</feature>
<dbReference type="InterPro" id="IPR002898">
    <property type="entry name" value="MotA_ExbB_proton_chnl"/>
</dbReference>
<organism evidence="9 10">
    <name type="scientific">Rubinisphaera brasiliensis (strain ATCC 49424 / DSM 5305 / JCM 21570 / IAM 15109 / NBRC 103401 / IFAM 1448)</name>
    <name type="common">Planctomyces brasiliensis</name>
    <dbReference type="NCBI Taxonomy" id="756272"/>
    <lineage>
        <taxon>Bacteria</taxon>
        <taxon>Pseudomonadati</taxon>
        <taxon>Planctomycetota</taxon>
        <taxon>Planctomycetia</taxon>
        <taxon>Planctomycetales</taxon>
        <taxon>Planctomycetaceae</taxon>
        <taxon>Rubinisphaera</taxon>
    </lineage>
</organism>
<evidence type="ECO:0000313" key="9">
    <source>
        <dbReference type="EMBL" id="ADY59818.1"/>
    </source>
</evidence>
<keyword evidence="10" id="KW-1185">Reference proteome</keyword>
<name>F0SKW5_RUBBR</name>
<feature type="domain" description="MotA/TolQ/ExbB proton channel" evidence="8">
    <location>
        <begin position="109"/>
        <end position="187"/>
    </location>
</feature>
<sequence>MNTILSALAELSTWLIAVAACLHLGVFLLLWGWAKRDMRVLAGTLQDYTRDLRQRSVLDPTAHLTDQMEAFIADIEDVINDPSRTDERQQLRNRINVLDEKRRYLHALRFETIANSARTMIEAYPLAGVLGTIISIGAALNVSASEVDTVSVIVARFGDAIWSTFAGLTAGVVLLLVSSLLEPTFQRLGEVRGHIRTMISALKSRLGLTGSETASS</sequence>
<evidence type="ECO:0000256" key="3">
    <source>
        <dbReference type="ARBA" id="ARBA00022692"/>
    </source>
</evidence>